<proteinExistence type="predicted"/>
<evidence type="ECO:0000313" key="1">
    <source>
        <dbReference type="EMBL" id="HEA19659.1"/>
    </source>
</evidence>
<organism evidence="1">
    <name type="scientific">Pricia antarctica</name>
    <dbReference type="NCBI Taxonomy" id="641691"/>
    <lineage>
        <taxon>Bacteria</taxon>
        <taxon>Pseudomonadati</taxon>
        <taxon>Bacteroidota</taxon>
        <taxon>Flavobacteriia</taxon>
        <taxon>Flavobacteriales</taxon>
        <taxon>Flavobacteriaceae</taxon>
        <taxon>Pricia</taxon>
    </lineage>
</organism>
<name>A0A831QJ89_9FLAO</name>
<protein>
    <submittedName>
        <fullName evidence="1">Uncharacterized protein</fullName>
    </submittedName>
</protein>
<sequence length="168" mass="20151">MYWKKFKYILQHKWFVFLECLKTGQIIHGIFHDCSKFLPSEFIPYAKKFFGNISEDDQTFEAIQKFGCHEAAPFGFYIEEQFSIAWLLHQHRNKHHCDYWVDSDNKIIPMPIKYVNQMIVDWRAMGRKFGDTAEDFYSNNAHKMKLHPITIERIKHIFDIDNLTLAVK</sequence>
<comment type="caution">
    <text evidence="1">The sequence shown here is derived from an EMBL/GenBank/DDBJ whole genome shotgun (WGS) entry which is preliminary data.</text>
</comment>
<dbReference type="Pfam" id="PF18907">
    <property type="entry name" value="DUF5662"/>
    <property type="match status" value="1"/>
</dbReference>
<reference evidence="1" key="1">
    <citation type="journal article" date="2020" name="mSystems">
        <title>Genome- and Community-Level Interaction Insights into Carbon Utilization and Element Cycling Functions of Hydrothermarchaeota in Hydrothermal Sediment.</title>
        <authorList>
            <person name="Zhou Z."/>
            <person name="Liu Y."/>
            <person name="Xu W."/>
            <person name="Pan J."/>
            <person name="Luo Z.H."/>
            <person name="Li M."/>
        </authorList>
    </citation>
    <scope>NUCLEOTIDE SEQUENCE [LARGE SCALE GENOMIC DNA]</scope>
    <source>
        <strain evidence="1">HyVt-345</strain>
    </source>
</reference>
<dbReference type="AlphaFoldDB" id="A0A831QJ89"/>
<accession>A0A831QJ89</accession>
<gene>
    <name evidence="1" type="ORF">ENH87_01925</name>
</gene>
<dbReference type="Proteomes" id="UP000886191">
    <property type="component" value="Unassembled WGS sequence"/>
</dbReference>
<dbReference type="EMBL" id="DRGL01000013">
    <property type="protein sequence ID" value="HEA19659.1"/>
    <property type="molecule type" value="Genomic_DNA"/>
</dbReference>
<dbReference type="InterPro" id="IPR043721">
    <property type="entry name" value="DUF5662"/>
</dbReference>